<evidence type="ECO:0008006" key="4">
    <source>
        <dbReference type="Google" id="ProtNLM"/>
    </source>
</evidence>
<sequence length="164" mass="17741">MTQMTRKREEGGLLLETMIAAVIAGIAFAGTMGAVEVAVRFVRHADLMTKAQSVVQSRLEEKRSVGWKFLLEEDSDRDGAPDTVMRDDGLGADQAAGDGMYSAMADHDGLTEVWTIEANRPGPLASAGTVTVRSIVTFEGPNGRRELRMETIRANPVFVGSSQR</sequence>
<dbReference type="OrthoDB" id="9793150at2"/>
<evidence type="ECO:0000256" key="1">
    <source>
        <dbReference type="SAM" id="Phobius"/>
    </source>
</evidence>
<accession>A0A0S4KSH4</accession>
<keyword evidence="1" id="KW-0472">Membrane</keyword>
<dbReference type="STRING" id="1715989.NITINOP_1147"/>
<protein>
    <recommendedName>
        <fullName evidence="4">Prepilin-type N-terminal cleavage/methylation domain-containing protein</fullName>
    </recommendedName>
</protein>
<dbReference type="AlphaFoldDB" id="A0A0S4KSH4"/>
<dbReference type="NCBIfam" id="NF041940">
    <property type="entry name" value="choice_anch_X"/>
    <property type="match status" value="1"/>
</dbReference>
<evidence type="ECO:0000313" key="2">
    <source>
        <dbReference type="EMBL" id="CUQ66122.1"/>
    </source>
</evidence>
<dbReference type="KEGG" id="nio:NITINOP_1147"/>
<reference evidence="3" key="1">
    <citation type="submission" date="2015-09" db="EMBL/GenBank/DDBJ databases">
        <authorList>
            <person name="Daims H."/>
        </authorList>
    </citation>
    <scope>NUCLEOTIDE SEQUENCE [LARGE SCALE GENOMIC DNA]</scope>
</reference>
<keyword evidence="1" id="KW-1133">Transmembrane helix</keyword>
<keyword evidence="3" id="KW-1185">Reference proteome</keyword>
<organism evidence="2 3">
    <name type="scientific">Candidatus Nitrospira inopinata</name>
    <dbReference type="NCBI Taxonomy" id="1715989"/>
    <lineage>
        <taxon>Bacteria</taxon>
        <taxon>Pseudomonadati</taxon>
        <taxon>Nitrospirota</taxon>
        <taxon>Nitrospiria</taxon>
        <taxon>Nitrospirales</taxon>
        <taxon>Nitrospiraceae</taxon>
        <taxon>Nitrospira</taxon>
    </lineage>
</organism>
<evidence type="ECO:0000313" key="3">
    <source>
        <dbReference type="Proteomes" id="UP000066284"/>
    </source>
</evidence>
<feature type="transmembrane region" description="Helical" evidence="1">
    <location>
        <begin position="12"/>
        <end position="35"/>
    </location>
</feature>
<dbReference type="EMBL" id="LN885086">
    <property type="protein sequence ID" value="CUQ66122.1"/>
    <property type="molecule type" value="Genomic_DNA"/>
</dbReference>
<name>A0A0S4KSH4_9BACT</name>
<dbReference type="RefSeq" id="WP_062483948.1">
    <property type="nucleotide sequence ID" value="NZ_LN885086.1"/>
</dbReference>
<dbReference type="Proteomes" id="UP000066284">
    <property type="component" value="Chromosome 1"/>
</dbReference>
<proteinExistence type="predicted"/>
<keyword evidence="1" id="KW-0812">Transmembrane</keyword>
<gene>
    <name evidence="2" type="ORF">NITINOP_1147</name>
</gene>